<proteinExistence type="predicted"/>
<name>A0A8J4QNG0_9ROSI</name>
<keyword evidence="3" id="KW-1185">Reference proteome</keyword>
<gene>
    <name evidence="2" type="ORF">CMV_024606</name>
</gene>
<feature type="region of interest" description="Disordered" evidence="1">
    <location>
        <begin position="16"/>
        <end position="39"/>
    </location>
</feature>
<evidence type="ECO:0000256" key="1">
    <source>
        <dbReference type="SAM" id="MobiDB-lite"/>
    </source>
</evidence>
<feature type="compositionally biased region" description="Basic and acidic residues" evidence="1">
    <location>
        <begin position="16"/>
        <end position="37"/>
    </location>
</feature>
<dbReference type="Proteomes" id="UP000737018">
    <property type="component" value="Unassembled WGS sequence"/>
</dbReference>
<accession>A0A8J4QNG0</accession>
<reference evidence="2" key="1">
    <citation type="submission" date="2020-03" db="EMBL/GenBank/DDBJ databases">
        <title>Castanea mollissima Vanexum genome sequencing.</title>
        <authorList>
            <person name="Staton M."/>
        </authorList>
    </citation>
    <scope>NUCLEOTIDE SEQUENCE</scope>
    <source>
        <tissue evidence="2">Leaf</tissue>
    </source>
</reference>
<sequence length="126" mass="14384">MNENVTESVLVTLRGGVEEGRRFSNEEKDPTTSKELNEEPYEGCEGLIESFLVGDYLPRLRRKEALDKAFLGRARATREVFLLSAARSNRLGLFFRIEKAASEKKAEAAMDVFDWMETDIYIESVQ</sequence>
<evidence type="ECO:0000313" key="2">
    <source>
        <dbReference type="EMBL" id="KAF3949534.1"/>
    </source>
</evidence>
<protein>
    <submittedName>
        <fullName evidence="2">Uncharacterized protein</fullName>
    </submittedName>
</protein>
<dbReference type="EMBL" id="JRKL02006028">
    <property type="protein sequence ID" value="KAF3949534.1"/>
    <property type="molecule type" value="Genomic_DNA"/>
</dbReference>
<comment type="caution">
    <text evidence="2">The sequence shown here is derived from an EMBL/GenBank/DDBJ whole genome shotgun (WGS) entry which is preliminary data.</text>
</comment>
<organism evidence="2 3">
    <name type="scientific">Castanea mollissima</name>
    <name type="common">Chinese chestnut</name>
    <dbReference type="NCBI Taxonomy" id="60419"/>
    <lineage>
        <taxon>Eukaryota</taxon>
        <taxon>Viridiplantae</taxon>
        <taxon>Streptophyta</taxon>
        <taxon>Embryophyta</taxon>
        <taxon>Tracheophyta</taxon>
        <taxon>Spermatophyta</taxon>
        <taxon>Magnoliopsida</taxon>
        <taxon>eudicotyledons</taxon>
        <taxon>Gunneridae</taxon>
        <taxon>Pentapetalae</taxon>
        <taxon>rosids</taxon>
        <taxon>fabids</taxon>
        <taxon>Fagales</taxon>
        <taxon>Fagaceae</taxon>
        <taxon>Castanea</taxon>
    </lineage>
</organism>
<evidence type="ECO:0000313" key="3">
    <source>
        <dbReference type="Proteomes" id="UP000737018"/>
    </source>
</evidence>
<dbReference type="OrthoDB" id="414309at2759"/>
<dbReference type="AlphaFoldDB" id="A0A8J4QNG0"/>